<gene>
    <name evidence="3" type="ORF">Ga0061079_10730</name>
</gene>
<protein>
    <submittedName>
        <fullName evidence="3">Peptidase family C25</fullName>
    </submittedName>
</protein>
<dbReference type="EMBL" id="FCOR01000007">
    <property type="protein sequence ID" value="CVK16428.1"/>
    <property type="molecule type" value="Genomic_DNA"/>
</dbReference>
<organism evidence="3 4">
    <name type="scientific">Apibacter mensalis</name>
    <dbReference type="NCBI Taxonomy" id="1586267"/>
    <lineage>
        <taxon>Bacteria</taxon>
        <taxon>Pseudomonadati</taxon>
        <taxon>Bacteroidota</taxon>
        <taxon>Flavobacteriia</taxon>
        <taxon>Flavobacteriales</taxon>
        <taxon>Weeksellaceae</taxon>
        <taxon>Apibacter</taxon>
    </lineage>
</organism>
<dbReference type="SUPFAM" id="SSF52129">
    <property type="entry name" value="Caspase-like"/>
    <property type="match status" value="1"/>
</dbReference>
<dbReference type="Gene3D" id="2.60.40.4070">
    <property type="match status" value="1"/>
</dbReference>
<dbReference type="CDD" id="cd02258">
    <property type="entry name" value="Peptidase_C25_N"/>
    <property type="match status" value="1"/>
</dbReference>
<evidence type="ECO:0000313" key="4">
    <source>
        <dbReference type="Proteomes" id="UP000182761"/>
    </source>
</evidence>
<dbReference type="InterPro" id="IPR001769">
    <property type="entry name" value="Gingipain"/>
</dbReference>
<reference evidence="3 4" key="1">
    <citation type="submission" date="2016-01" db="EMBL/GenBank/DDBJ databases">
        <authorList>
            <person name="McClelland M."/>
            <person name="Jain A."/>
            <person name="Saraogi P."/>
            <person name="Mendelson R."/>
            <person name="Westerman R."/>
            <person name="SanMiguel P."/>
            <person name="Csonka L."/>
        </authorList>
    </citation>
    <scope>NUCLEOTIDE SEQUENCE [LARGE SCALE GENOMIC DNA]</scope>
    <source>
        <strain evidence="3 4">R-53146</strain>
    </source>
</reference>
<evidence type="ECO:0000313" key="3">
    <source>
        <dbReference type="EMBL" id="CVK16428.1"/>
    </source>
</evidence>
<sequence>MKKFSYIFIVFFYQVLTFTPVAQTITINWEGLKNFYYSTEQSKIYPYFSNENYSIDEGIPTLYYAEKTNFNGDVYISNLQWKPIEKSQLGDTPIEFIPSEELFSASVTKSRDQKFISVTIKTLKKTGNTIFQLVSFTIDKKSPQVKNFSSLEPHLNVESILQNGTWYKIKISKTGIYKIDRNFLQSLGININSLDPKTIRIFGNGGKMLPEPTSYFRYDNLKENAIFVHGEDDGIFNSEDYVLFYGQGPDYWIRNSTVKHKKNIYEDYAYYFININQTAGKRIQTSPYQTPNAKVYVDYDDHQFYEEDISNLNQVGKIWVGENLGLKNHKEVLFPVHDLVSGSTITWKYSWVSRNGINGKISVLYNDNPVYSSILRPSKNDLDFAIGSQLQSITSNNNQLKFTLSFDNSANPSAEFYPDYFEVIYKQKLKFNGSQMNFRTFDPIENGMIYGFNFVPTEDFEVWDVSDIVNAKKLERSSNSYNFSYQFSSDNFKNEMVAFKHTAAFTPEIVGKITNQALHSISDVDYIIITVPEFVSQANRIKNLHQTQNQLKVEVVTVNQIYNEFSSGGQDLAGIRDFLRYLYKKDNGKLKYVLLLGSTSYDYKNKTGTGYNLIPTYQSYNSTGLNYSFATDDFITILDDDEANMIGEDANISSTQLDIAVGRMIAKNLTEASLCVDKSVKYDNGNASQGTPFGDWRLNASLIVDIDSDNNFHNKIEETIARNIFEKSLKEYTLRKLYIDSYNADYTTGGARFPQVTDAIKAAFNNGNLVINYFGHGGPLSLSQYRLFSKEDVNSLTNFNKDFSRLPLFITISCDVSVWDNPSLNSLGDLLYLKKNGGSNSMITTNRALSIVYGLNMNPIIMKNIFTKNPDKTKYIALGEALRLSKKEIINGESRKVSLLGDPAQSLVYPKRKINVTKINGMNANNFSGIIRALDFITIEGQVLNENGSIDPSFSGNIQTVLYDKPIEKKTLNNFNFSSLNPPLEYKEQVNAIYKGGSKVKNGNFKIEFYVPKDINYDIGEGKLILYSDNAEIDALYIKNDLKVGEINPNGINDTEGPKIGLYMNNLNFTNGGITDRSPYLLACVTDSTGINSTGLGIGHDITGIFNNNVHGTVILNDFYTGGESAPCLNPSLKDYQKGKVWYRLDNLETGNHTVKFKVWDINNNSSSATLDFLVVENGDQGLIIKKLLNWPNPFTTKTFFHFEHNCPDILEVQVQIFTISGKLVKTINKTVTSQPFNEGYRTDKYGIEWDGLDDYGDKIGKGVYIYRMKIKGTSEICKGSVSQVEKLVILK</sequence>
<dbReference type="NCBIfam" id="NF033707">
    <property type="entry name" value="T9SS_sortase"/>
    <property type="match status" value="1"/>
</dbReference>
<proteinExistence type="predicted"/>
<evidence type="ECO:0000259" key="2">
    <source>
        <dbReference type="Pfam" id="PF01364"/>
    </source>
</evidence>
<dbReference type="Proteomes" id="UP000182761">
    <property type="component" value="Unassembled WGS sequence"/>
</dbReference>
<dbReference type="Pfam" id="PF01364">
    <property type="entry name" value="Peptidase_C25"/>
    <property type="match status" value="1"/>
</dbReference>
<dbReference type="InterPro" id="IPR029031">
    <property type="entry name" value="Gingipain_N_sf"/>
</dbReference>
<name>A0A0X3ARA9_9FLAO</name>
<dbReference type="OrthoDB" id="9809780at2"/>
<evidence type="ECO:0000256" key="1">
    <source>
        <dbReference type="ARBA" id="ARBA00022729"/>
    </source>
</evidence>
<dbReference type="GO" id="GO:0008234">
    <property type="term" value="F:cysteine-type peptidase activity"/>
    <property type="evidence" value="ECO:0007669"/>
    <property type="project" value="InterPro"/>
</dbReference>
<dbReference type="STRING" id="1586267.GCA_001418685_01281"/>
<dbReference type="GO" id="GO:0006508">
    <property type="term" value="P:proteolysis"/>
    <property type="evidence" value="ECO:0007669"/>
    <property type="project" value="InterPro"/>
</dbReference>
<dbReference type="InterPro" id="IPR029030">
    <property type="entry name" value="Caspase-like_dom_sf"/>
</dbReference>
<feature type="domain" description="Gingipain" evidence="2">
    <location>
        <begin position="526"/>
        <end position="905"/>
    </location>
</feature>
<keyword evidence="4" id="KW-1185">Reference proteome</keyword>
<accession>A0A0X3ARA9</accession>
<dbReference type="Gene3D" id="3.40.50.1460">
    <property type="match status" value="1"/>
</dbReference>
<dbReference type="RefSeq" id="WP_055425626.1">
    <property type="nucleotide sequence ID" value="NZ_FCOR01000007.1"/>
</dbReference>
<keyword evidence="1" id="KW-0732">Signal</keyword>
<dbReference type="Gene3D" id="3.40.50.10390">
    <property type="entry name" value="Gingipain r, domain 1"/>
    <property type="match status" value="1"/>
</dbReference>